<feature type="compositionally biased region" description="Basic and acidic residues" evidence="1">
    <location>
        <begin position="44"/>
        <end position="55"/>
    </location>
</feature>
<keyword evidence="3" id="KW-1185">Reference proteome</keyword>
<organism evidence="2 3">
    <name type="scientific">Lunasporangiospora selenospora</name>
    <dbReference type="NCBI Taxonomy" id="979761"/>
    <lineage>
        <taxon>Eukaryota</taxon>
        <taxon>Fungi</taxon>
        <taxon>Fungi incertae sedis</taxon>
        <taxon>Mucoromycota</taxon>
        <taxon>Mortierellomycotina</taxon>
        <taxon>Mortierellomycetes</taxon>
        <taxon>Mortierellales</taxon>
        <taxon>Mortierellaceae</taxon>
        <taxon>Lunasporangiospora</taxon>
    </lineage>
</organism>
<evidence type="ECO:0000313" key="2">
    <source>
        <dbReference type="EMBL" id="KAF9581855.1"/>
    </source>
</evidence>
<dbReference type="AlphaFoldDB" id="A0A9P6FW98"/>
<accession>A0A9P6FW98</accession>
<sequence>MLWFLCRSLAKFSPKSFLSRPLAIYKREAKKPISERFSTVTHPTESDPSTKDRFEQSTSGGSKVVPALRRSGSQQKRKASMFPVDLKDPSFAAPSVLPDNLVYGDFDRLRERCKAAANVGSLDFATQKAEALALNGIWFVGKAVLPSPEAKAIVQTMSHAYRFTEYKEISALTPLLSEILQTGGEYEISEAIDRLSVSEVPRKRRHFAKRV</sequence>
<gene>
    <name evidence="2" type="ORF">BGW38_000975</name>
</gene>
<dbReference type="OrthoDB" id="2370284at2759"/>
<name>A0A9P6FW98_9FUNG</name>
<proteinExistence type="predicted"/>
<dbReference type="Proteomes" id="UP000780801">
    <property type="component" value="Unassembled WGS sequence"/>
</dbReference>
<protein>
    <submittedName>
        <fullName evidence="2">Uncharacterized protein</fullName>
    </submittedName>
</protein>
<comment type="caution">
    <text evidence="2">The sequence shown here is derived from an EMBL/GenBank/DDBJ whole genome shotgun (WGS) entry which is preliminary data.</text>
</comment>
<evidence type="ECO:0000256" key="1">
    <source>
        <dbReference type="SAM" id="MobiDB-lite"/>
    </source>
</evidence>
<feature type="region of interest" description="Disordered" evidence="1">
    <location>
        <begin position="35"/>
        <end position="79"/>
    </location>
</feature>
<dbReference type="EMBL" id="JAABOA010001295">
    <property type="protein sequence ID" value="KAF9581855.1"/>
    <property type="molecule type" value="Genomic_DNA"/>
</dbReference>
<evidence type="ECO:0000313" key="3">
    <source>
        <dbReference type="Proteomes" id="UP000780801"/>
    </source>
</evidence>
<reference evidence="2" key="1">
    <citation type="journal article" date="2020" name="Fungal Divers.">
        <title>Resolving the Mortierellaceae phylogeny through synthesis of multi-gene phylogenetics and phylogenomics.</title>
        <authorList>
            <person name="Vandepol N."/>
            <person name="Liber J."/>
            <person name="Desiro A."/>
            <person name="Na H."/>
            <person name="Kennedy M."/>
            <person name="Barry K."/>
            <person name="Grigoriev I.V."/>
            <person name="Miller A.N."/>
            <person name="O'Donnell K."/>
            <person name="Stajich J.E."/>
            <person name="Bonito G."/>
        </authorList>
    </citation>
    <scope>NUCLEOTIDE SEQUENCE</scope>
    <source>
        <strain evidence="2">KOD1015</strain>
    </source>
</reference>